<reference evidence="1" key="1">
    <citation type="submission" date="2024-12" db="EMBL/GenBank/DDBJ databases">
        <authorList>
            <person name="Wu N."/>
        </authorList>
    </citation>
    <scope>NUCLEOTIDE SEQUENCE</scope>
    <source>
        <strain evidence="1">P15</strain>
    </source>
</reference>
<sequence length="266" mass="29339">MAKGFDTATRLTAEKAQAFAAQGFIFVGRYLDHPTSWKALSAVEAKDISEAGLHMVSLYERTANRSREGAIAGQADGKQALTYAKQVGQPEGSAIYAAVDYDAQAADYDRIEAYMRAFDAEINGYELGIYGSYAVCKAMYQRGVTQKLMQTYAWSRGQVFPQNSIYQYENDISVNGIGIDRCESNGDAGGWRVGMAVKPAAPQLSKEVAANIIDSFLKKHWTECEKERVKAEQEGRSADAEAWKGLRDWQHHLANELRAASGILIE</sequence>
<dbReference type="Proteomes" id="UP001631969">
    <property type="component" value="Unassembled WGS sequence"/>
</dbReference>
<name>A0ACC7NWS1_9BACL</name>
<protein>
    <submittedName>
        <fullName evidence="1">DUF1906 domain-containing protein</fullName>
    </submittedName>
</protein>
<accession>A0ACC7NWS1</accession>
<keyword evidence="2" id="KW-1185">Reference proteome</keyword>
<organism evidence="1 2">
    <name type="scientific">Paenibacillus mesotrionivorans</name>
    <dbReference type="NCBI Taxonomy" id="3160968"/>
    <lineage>
        <taxon>Bacteria</taxon>
        <taxon>Bacillati</taxon>
        <taxon>Bacillota</taxon>
        <taxon>Bacilli</taxon>
        <taxon>Bacillales</taxon>
        <taxon>Paenibacillaceae</taxon>
        <taxon>Paenibacillus</taxon>
    </lineage>
</organism>
<evidence type="ECO:0000313" key="1">
    <source>
        <dbReference type="EMBL" id="MFM9329193.1"/>
    </source>
</evidence>
<evidence type="ECO:0000313" key="2">
    <source>
        <dbReference type="Proteomes" id="UP001631969"/>
    </source>
</evidence>
<proteinExistence type="predicted"/>
<dbReference type="EMBL" id="JBJURJ010000007">
    <property type="protein sequence ID" value="MFM9329193.1"/>
    <property type="molecule type" value="Genomic_DNA"/>
</dbReference>
<comment type="caution">
    <text evidence="1">The sequence shown here is derived from an EMBL/GenBank/DDBJ whole genome shotgun (WGS) entry which is preliminary data.</text>
</comment>
<gene>
    <name evidence="1" type="ORF">ACI1P1_12930</name>
</gene>